<protein>
    <recommendedName>
        <fullName evidence="1">MvaI/BcnI restriction endonuclease domain-containing protein</fullName>
    </recommendedName>
</protein>
<dbReference type="CDD" id="cd22347">
    <property type="entry name" value="PDDEXK_nuclease"/>
    <property type="match status" value="1"/>
</dbReference>
<reference evidence="2 3" key="1">
    <citation type="submission" date="2018-05" db="EMBL/GenBank/DDBJ databases">
        <title>Reference genomes for bee gut microbiota database.</title>
        <authorList>
            <person name="Ellegaard K.M."/>
        </authorList>
    </citation>
    <scope>NUCLEOTIDE SEQUENCE [LARGE SCALE GENOMIC DNA]</scope>
    <source>
        <strain evidence="2 3">ESL0172</strain>
    </source>
</reference>
<proteinExistence type="predicted"/>
<dbReference type="EMBL" id="QGLO01000011">
    <property type="protein sequence ID" value="PXY88433.1"/>
    <property type="molecule type" value="Genomic_DNA"/>
</dbReference>
<dbReference type="Proteomes" id="UP000247673">
    <property type="component" value="Unassembled WGS sequence"/>
</dbReference>
<keyword evidence="3" id="KW-1185">Reference proteome</keyword>
<dbReference type="Pfam" id="PF15515">
    <property type="entry name" value="MvaI_BcnI"/>
    <property type="match status" value="1"/>
</dbReference>
<dbReference type="InterPro" id="IPR029127">
    <property type="entry name" value="MvaI_BcnI"/>
</dbReference>
<dbReference type="RefSeq" id="WP_110448776.1">
    <property type="nucleotide sequence ID" value="NZ_CP132381.1"/>
</dbReference>
<organism evidence="2 3">
    <name type="scientific">Gilliamella apis</name>
    <dbReference type="NCBI Taxonomy" id="1970738"/>
    <lineage>
        <taxon>Bacteria</taxon>
        <taxon>Pseudomonadati</taxon>
        <taxon>Pseudomonadota</taxon>
        <taxon>Gammaproteobacteria</taxon>
        <taxon>Orbales</taxon>
        <taxon>Orbaceae</taxon>
        <taxon>Gilliamella</taxon>
    </lineage>
</organism>
<feature type="domain" description="MvaI/BcnI restriction endonuclease" evidence="1">
    <location>
        <begin position="252"/>
        <end position="478"/>
    </location>
</feature>
<evidence type="ECO:0000313" key="3">
    <source>
        <dbReference type="Proteomes" id="UP000247673"/>
    </source>
</evidence>
<comment type="caution">
    <text evidence="2">The sequence shown here is derived from an EMBL/GenBank/DDBJ whole genome shotgun (WGS) entry which is preliminary data.</text>
</comment>
<name>A0A2V4DMS0_9GAMM</name>
<gene>
    <name evidence="2" type="ORF">DKK78_11825</name>
</gene>
<sequence length="487" mass="55879">MPKEHPYIARLKKQAKILKKQKNIISARALDEIAKQEGHSNWTALLREFDKTQKIKTPTAKVSTTFVESDDIELDEDDYELLAEERKDELSSEIKLNVLQNKKTLAFHSIDYSIFEPTKTGLKKSILDATQPVRTHFELAKFHDYSKQQQGIDYKKISTAFFLSSSTVRETKMSLYRPVTKKGDPRMWFTALGTFAEAGDQIAIIIFNQVPYLLNLSKINLDNELQEFKSKINGFICEYTKQTNTIADELLAKLKELAKKPIKAIGHGDTTIGMSIECALGIPPNSSKQPDYKGIELKSGRGNKNKTRTTLFAQVANWSNSHCKSSAEILDKYGYQREKDFKLYCTLSTQQKNSQGLKFEIRDDLLCEIHEYISPKGCEIKKQDVAIWNGSTLRSRLHEKHSETFWIEAESTFINGEEYFNLKSVIHTKMPLLNQLMPLIENGVITMDHLIKRNAKNNRVSEKGPLFKIDKRNLELLFPKPIKYDLN</sequence>
<evidence type="ECO:0000259" key="1">
    <source>
        <dbReference type="Pfam" id="PF15515"/>
    </source>
</evidence>
<dbReference type="AlphaFoldDB" id="A0A2V4DMS0"/>
<dbReference type="Gene3D" id="3.40.210.20">
    <property type="entry name" value="MvaI/BcnI restriction endonuclease, catalytic domain"/>
    <property type="match status" value="1"/>
</dbReference>
<dbReference type="OrthoDB" id="9204522at2"/>
<dbReference type="InterPro" id="IPR043005">
    <property type="entry name" value="MvaI_BcnI_rec"/>
</dbReference>
<evidence type="ECO:0000313" key="2">
    <source>
        <dbReference type="EMBL" id="PXY88433.1"/>
    </source>
</evidence>
<dbReference type="InterPro" id="IPR043004">
    <property type="entry name" value="MvaI_BcnI_cat"/>
</dbReference>
<accession>A0A2V4DMS0</accession>
<dbReference type="Gene3D" id="3.30.70.3570">
    <property type="entry name" value="MvaI/BcnI restriction endonuclease, recognition domain"/>
    <property type="match status" value="1"/>
</dbReference>
<dbReference type="REBASE" id="292678">
    <property type="entry name" value="Gap172ORF11820P"/>
</dbReference>